<organism evidence="1 2">
    <name type="scientific">Siminovitchia fortis</name>
    <dbReference type="NCBI Taxonomy" id="254758"/>
    <lineage>
        <taxon>Bacteria</taxon>
        <taxon>Bacillati</taxon>
        <taxon>Bacillota</taxon>
        <taxon>Bacilli</taxon>
        <taxon>Bacillales</taxon>
        <taxon>Bacillaceae</taxon>
        <taxon>Siminovitchia</taxon>
    </lineage>
</organism>
<name>A0A443IXQ0_9BACI</name>
<dbReference type="Proteomes" id="UP000273811">
    <property type="component" value="Unassembled WGS sequence"/>
</dbReference>
<sequence>MQFYYGHQMPLRILDEAEFWKHQEEEHTVVIRELVTGLEKEYVDALHEWEKALAKTHQQVVSFIETVIRSNYYLHYQLYQQVMQLISFCLEESERFIELCRQIKDESKVVSKNQTAKVVIVHIIRESEYFIGIARALLSQSYGQSYGNMAVPPQQS</sequence>
<dbReference type="SUPFAM" id="SSF158430">
    <property type="entry name" value="Bacillus cereus metalloprotein-like"/>
    <property type="match status" value="1"/>
</dbReference>
<dbReference type="OrthoDB" id="2734401at2"/>
<evidence type="ECO:0000313" key="2">
    <source>
        <dbReference type="Proteomes" id="UP000273811"/>
    </source>
</evidence>
<dbReference type="InterPro" id="IPR021328">
    <property type="entry name" value="CotB-like"/>
</dbReference>
<dbReference type="Pfam" id="PF11155">
    <property type="entry name" value="DUF2935"/>
    <property type="match status" value="1"/>
</dbReference>
<dbReference type="EMBL" id="QYTU02000008">
    <property type="protein sequence ID" value="RWR12862.1"/>
    <property type="molecule type" value="Genomic_DNA"/>
</dbReference>
<dbReference type="RefSeq" id="WP_120071283.1">
    <property type="nucleotide sequence ID" value="NZ_CP126113.1"/>
</dbReference>
<keyword evidence="2" id="KW-1185">Reference proteome</keyword>
<dbReference type="AlphaFoldDB" id="A0A443IXQ0"/>
<protein>
    <submittedName>
        <fullName evidence="1">DUF2935 domain-containing protein</fullName>
    </submittedName>
</protein>
<proteinExistence type="predicted"/>
<accession>A0A443IXQ0</accession>
<evidence type="ECO:0000313" key="1">
    <source>
        <dbReference type="EMBL" id="RWR12862.1"/>
    </source>
</evidence>
<reference evidence="1" key="1">
    <citation type="submission" date="2018-12" db="EMBL/GenBank/DDBJ databases">
        <authorList>
            <person name="Sun L."/>
            <person name="Chen Z."/>
        </authorList>
    </citation>
    <scope>NUCLEOTIDE SEQUENCE [LARGE SCALE GENOMIC DNA]</scope>
    <source>
        <strain evidence="1">DSM 16012</strain>
    </source>
</reference>
<dbReference type="Gene3D" id="1.20.1260.120">
    <property type="entry name" value="Protein of unknown function DUF2935"/>
    <property type="match status" value="1"/>
</dbReference>
<comment type="caution">
    <text evidence="1">The sequence shown here is derived from an EMBL/GenBank/DDBJ whole genome shotgun (WGS) entry which is preliminary data.</text>
</comment>
<gene>
    <name evidence="1" type="ORF">D4N35_005630</name>
</gene>